<dbReference type="EMBL" id="MRWD01000061">
    <property type="protein sequence ID" value="ORJ19388.1"/>
    <property type="molecule type" value="Genomic_DNA"/>
</dbReference>
<dbReference type="Proteomes" id="UP000705283">
    <property type="component" value="Unassembled WGS sequence"/>
</dbReference>
<organism evidence="9 12">
    <name type="scientific">Rouxiella silvae</name>
    <dbReference type="NCBI Taxonomy" id="1646373"/>
    <lineage>
        <taxon>Bacteria</taxon>
        <taxon>Pseudomonadati</taxon>
        <taxon>Pseudomonadota</taxon>
        <taxon>Gammaproteobacteria</taxon>
        <taxon>Enterobacterales</taxon>
        <taxon>Yersiniaceae</taxon>
        <taxon>Rouxiella</taxon>
    </lineage>
</organism>
<evidence type="ECO:0000256" key="3">
    <source>
        <dbReference type="ARBA" id="ARBA00012865"/>
    </source>
</evidence>
<keyword evidence="4 6" id="KW-0378">Hydrolase</keyword>
<dbReference type="GO" id="GO:0008800">
    <property type="term" value="F:beta-lactamase activity"/>
    <property type="evidence" value="ECO:0007669"/>
    <property type="project" value="UniProtKB-UniRule"/>
</dbReference>
<reference evidence="10" key="1">
    <citation type="submission" date="2016-12" db="EMBL/GenBank/DDBJ databases">
        <authorList>
            <person name="Le Fleche-Mateos A."/>
        </authorList>
    </citation>
    <scope>NUCLEOTIDE SEQUENCE</scope>
    <source>
        <strain evidence="10">213</strain>
    </source>
</reference>
<dbReference type="GO" id="GO:0017001">
    <property type="term" value="P:antibiotic catabolic process"/>
    <property type="evidence" value="ECO:0007669"/>
    <property type="project" value="InterPro"/>
</dbReference>
<dbReference type="NCBIfam" id="NF033085">
    <property type="entry name" value="bla_class_C"/>
    <property type="match status" value="1"/>
</dbReference>
<keyword evidence="5 6" id="KW-0046">Antibiotic resistance</keyword>
<keyword evidence="11" id="KW-1185">Reference proteome</keyword>
<accession>A0AA40X264</accession>
<sequence>MLKFMGAAMLCITAVSAAQAAALEKTRVDQVIEPLMKEYQIPGMAVAVSIDGKTTFYNYGVSSKETRLPIDQNTLFEIGSLSKTFTATLASWAQLQGKIAFDDPASRYISELKGTAFDKVSLLNLATHTSGLPLFEPDGVKTDAQLMSWFKEWQPAQPAGTQRIYSNMGIGLLGLATANSLKQPFTEAMQKRLLPAFGMHNSFVQVPANKMANYAMGYNKQDKPVRVNPGVLDAEAYGLKSSSADLIRYLDINMNVQSVEAQWHKAVEATHTGYYHVSGFTQDMMWESYPYPTPLNTLLENNSSKIIYDGHPASAILPPQAPMQNAIYNKTGSTSGFSTYALFVPARKMAIIILANKSYPNEARVKAAYDVLNAQKGGF</sequence>
<dbReference type="EMBL" id="JADMKS010000004">
    <property type="protein sequence ID" value="MBF6637355.1"/>
    <property type="molecule type" value="Genomic_DNA"/>
</dbReference>
<dbReference type="InterPro" id="IPR001586">
    <property type="entry name" value="Beta-lactam_class-C_AS"/>
</dbReference>
<dbReference type="GO" id="GO:0046677">
    <property type="term" value="P:response to antibiotic"/>
    <property type="evidence" value="ECO:0007669"/>
    <property type="project" value="UniProtKB-UniRule"/>
</dbReference>
<reference evidence="10 11" key="2">
    <citation type="journal article" date="2017" name="Int. J. Syst. Evol. Microbiol.">
        <title>Rouxiella badensis sp. nov. and Rouxiella silvae sp. nov. isolated from peat bog soil in Germany and emendation of the genus description.</title>
        <authorList>
            <person name="Le Fleche-Mateos A."/>
            <person name="Kugler J.H."/>
            <person name="Hansen S.H."/>
            <person name="Syldatk C."/>
            <person name="Hausmann R."/>
            <person name="Lomprez F."/>
            <person name="Vandenbogaert M."/>
            <person name="Manuguerra J.C."/>
            <person name="Grimont P.A."/>
        </authorList>
    </citation>
    <scope>NUCLEOTIDE SEQUENCE [LARGE SCALE GENOMIC DNA]</scope>
    <source>
        <strain evidence="10 11">213</strain>
    </source>
</reference>
<dbReference type="GO" id="GO:0030288">
    <property type="term" value="C:outer membrane-bounded periplasmic space"/>
    <property type="evidence" value="ECO:0007669"/>
    <property type="project" value="InterPro"/>
</dbReference>
<evidence type="ECO:0000256" key="4">
    <source>
        <dbReference type="ARBA" id="ARBA00022801"/>
    </source>
</evidence>
<name>A0AA40X264_9GAMM</name>
<feature type="chain" id="PRO_5041210441" description="Beta-lactamase" evidence="7">
    <location>
        <begin position="21"/>
        <end position="379"/>
    </location>
</feature>
<dbReference type="RefSeq" id="WP_084984177.1">
    <property type="nucleotide sequence ID" value="NZ_CBCSCF010000001.1"/>
</dbReference>
<evidence type="ECO:0000256" key="6">
    <source>
        <dbReference type="RuleBase" id="RU361140"/>
    </source>
</evidence>
<evidence type="ECO:0000313" key="10">
    <source>
        <dbReference type="EMBL" id="ORJ19388.1"/>
    </source>
</evidence>
<comment type="similarity">
    <text evidence="2 6">Belongs to the class-C beta-lactamase family.</text>
</comment>
<dbReference type="Pfam" id="PF00144">
    <property type="entry name" value="Beta-lactamase"/>
    <property type="match status" value="1"/>
</dbReference>
<dbReference type="InterPro" id="IPR001466">
    <property type="entry name" value="Beta-lactam-related"/>
</dbReference>
<comment type="catalytic activity">
    <reaction evidence="1 6">
        <text>a beta-lactam + H2O = a substituted beta-amino acid</text>
        <dbReference type="Rhea" id="RHEA:20401"/>
        <dbReference type="ChEBI" id="CHEBI:15377"/>
        <dbReference type="ChEBI" id="CHEBI:35627"/>
        <dbReference type="ChEBI" id="CHEBI:140347"/>
        <dbReference type="EC" id="3.5.2.6"/>
    </reaction>
</comment>
<dbReference type="Gene3D" id="3.40.710.10">
    <property type="entry name" value="DD-peptidase/beta-lactamase superfamily"/>
    <property type="match status" value="1"/>
</dbReference>
<proteinExistence type="inferred from homology"/>
<dbReference type="PANTHER" id="PTHR46825:SF8">
    <property type="entry name" value="BETA-LACTAMASE-RELATED"/>
    <property type="match status" value="1"/>
</dbReference>
<feature type="domain" description="Beta-lactamase-related" evidence="8">
    <location>
        <begin position="28"/>
        <end position="374"/>
    </location>
</feature>
<protein>
    <recommendedName>
        <fullName evidence="3 6">Beta-lactamase</fullName>
        <ecNumber evidence="3 6">3.5.2.6</ecNumber>
    </recommendedName>
</protein>
<dbReference type="PANTHER" id="PTHR46825">
    <property type="entry name" value="D-ALANYL-D-ALANINE-CARBOXYPEPTIDASE/ENDOPEPTIDASE AMPH"/>
    <property type="match status" value="1"/>
</dbReference>
<dbReference type="InterPro" id="IPR050491">
    <property type="entry name" value="AmpC-like"/>
</dbReference>
<evidence type="ECO:0000313" key="12">
    <source>
        <dbReference type="Proteomes" id="UP000705283"/>
    </source>
</evidence>
<dbReference type="EC" id="3.5.2.6" evidence="3 6"/>
<evidence type="ECO:0000256" key="2">
    <source>
        <dbReference type="ARBA" id="ARBA00007840"/>
    </source>
</evidence>
<dbReference type="Proteomes" id="UP000192722">
    <property type="component" value="Unassembled WGS sequence"/>
</dbReference>
<evidence type="ECO:0000256" key="5">
    <source>
        <dbReference type="ARBA" id="ARBA00023251"/>
    </source>
</evidence>
<evidence type="ECO:0000313" key="11">
    <source>
        <dbReference type="Proteomes" id="UP000192722"/>
    </source>
</evidence>
<evidence type="ECO:0000259" key="8">
    <source>
        <dbReference type="Pfam" id="PF00144"/>
    </source>
</evidence>
<dbReference type="AlphaFoldDB" id="A0AA40X264"/>
<evidence type="ECO:0000256" key="1">
    <source>
        <dbReference type="ARBA" id="ARBA00001526"/>
    </source>
</evidence>
<evidence type="ECO:0000313" key="9">
    <source>
        <dbReference type="EMBL" id="MBF6637355.1"/>
    </source>
</evidence>
<gene>
    <name evidence="10" type="ORF">BS639_20395</name>
    <name evidence="9" type="ORF">ITX54_11875</name>
</gene>
<evidence type="ECO:0000256" key="7">
    <source>
        <dbReference type="SAM" id="SignalP"/>
    </source>
</evidence>
<dbReference type="SUPFAM" id="SSF56601">
    <property type="entry name" value="beta-lactamase/transpeptidase-like"/>
    <property type="match status" value="1"/>
</dbReference>
<dbReference type="InterPro" id="IPR058136">
    <property type="entry name" value="AmpC"/>
</dbReference>
<feature type="signal peptide" evidence="7">
    <location>
        <begin position="1"/>
        <end position="20"/>
    </location>
</feature>
<keyword evidence="7" id="KW-0732">Signal</keyword>
<dbReference type="PROSITE" id="PS00336">
    <property type="entry name" value="BETA_LACTAMASE_C"/>
    <property type="match status" value="1"/>
</dbReference>
<dbReference type="InterPro" id="IPR012338">
    <property type="entry name" value="Beta-lactam/transpept-like"/>
</dbReference>
<reference evidence="9" key="3">
    <citation type="submission" date="2020-11" db="EMBL/GenBank/DDBJ databases">
        <authorList>
            <person name="Lee S.D."/>
        </authorList>
    </citation>
    <scope>NUCLEOTIDE SEQUENCE</scope>
    <source>
        <strain evidence="9">SAP-2</strain>
    </source>
</reference>
<comment type="caution">
    <text evidence="9">The sequence shown here is derived from an EMBL/GenBank/DDBJ whole genome shotgun (WGS) entry which is preliminary data.</text>
</comment>
<reference evidence="9" key="4">
    <citation type="submission" date="2022-09" db="EMBL/GenBank/DDBJ databases">
        <title>Rouxiella aceris sp. nov., isolated from tree sap and emended description of the genus Rhouxiella.</title>
        <authorList>
            <person name="Kim I.S."/>
        </authorList>
    </citation>
    <scope>NUCLEOTIDE SEQUENCE</scope>
    <source>
        <strain evidence="9">SAP-2</strain>
    </source>
</reference>